<sequence length="497" mass="55475">MAPQDRQTDSETTQGGFQGTSGNLLGDTSDSLPRPTDEEWGIWGMGCGSMGYGCIHPNGDRTENFLAAYTNIRLDDVPHKDDVPSTHEGGHKWDCCRDSSLTLHGNSSRVAAGTDPRFAVRDEGGQRSATRVGKLGVLGRCLLWLSLLAAGLVAAREVGAGVSKFGEINLFFLSECLGATAATLGSVLAFIGAISKSLELMNVVGVIFTTTNTLFALAFAYAYAAEIQRTADLKFAGRRLTLTGGDGNVFVQRETADARGSTKKIIGVSVHSLEKEWDDLGALIEGSDSEETKKNLVKSLPFLHSQIILALNEKLRKVNNEEKDMDEKTDRIYIEYEKLLLRLEAEYKRNTGDFTAFNKQRIVWSYVKKHYQRGSLRVEKAEDVEFFEDFCEKHYEDRDFLKTLLVEVKDRDVKKAMTYEEVVQRYERRHGWKVLGYMELLCVSGGMTHSLMDVDRLGKRLTEEEFIKERVRKATTVKFAGSKRKKRGNKVMPFAGG</sequence>
<dbReference type="Proteomes" id="UP001165082">
    <property type="component" value="Unassembled WGS sequence"/>
</dbReference>
<proteinExistence type="predicted"/>
<protein>
    <submittedName>
        <fullName evidence="3">Uncharacterized protein</fullName>
    </submittedName>
</protein>
<comment type="caution">
    <text evidence="3">The sequence shown here is derived from an EMBL/GenBank/DDBJ whole genome shotgun (WGS) entry which is preliminary data.</text>
</comment>
<feature type="region of interest" description="Disordered" evidence="1">
    <location>
        <begin position="1"/>
        <end position="37"/>
    </location>
</feature>
<keyword evidence="2" id="KW-1133">Transmembrane helix</keyword>
<evidence type="ECO:0000313" key="3">
    <source>
        <dbReference type="EMBL" id="GMH58860.1"/>
    </source>
</evidence>
<evidence type="ECO:0000256" key="2">
    <source>
        <dbReference type="SAM" id="Phobius"/>
    </source>
</evidence>
<evidence type="ECO:0000313" key="4">
    <source>
        <dbReference type="Proteomes" id="UP001165082"/>
    </source>
</evidence>
<keyword evidence="2" id="KW-0472">Membrane</keyword>
<keyword evidence="2" id="KW-0812">Transmembrane</keyword>
<dbReference type="EMBL" id="BRXZ01000972">
    <property type="protein sequence ID" value="GMH58860.1"/>
    <property type="molecule type" value="Genomic_DNA"/>
</dbReference>
<keyword evidence="4" id="KW-1185">Reference proteome</keyword>
<reference evidence="3" key="1">
    <citation type="submission" date="2022-07" db="EMBL/GenBank/DDBJ databases">
        <title>Genome analysis of Parmales, a sister group of diatoms, reveals the evolutionary specialization of diatoms from phago-mixotrophs to photoautotrophs.</title>
        <authorList>
            <person name="Ban H."/>
            <person name="Sato S."/>
            <person name="Yoshikawa S."/>
            <person name="Kazumasa Y."/>
            <person name="Nakamura Y."/>
            <person name="Ichinomiya M."/>
            <person name="Saitoh K."/>
            <person name="Sato N."/>
            <person name="Blanc-Mathieu R."/>
            <person name="Endo H."/>
            <person name="Kuwata A."/>
            <person name="Ogata H."/>
        </authorList>
    </citation>
    <scope>NUCLEOTIDE SEQUENCE</scope>
</reference>
<feature type="transmembrane region" description="Helical" evidence="2">
    <location>
        <begin position="137"/>
        <end position="156"/>
    </location>
</feature>
<name>A0A9W6ZXL0_9STRA</name>
<gene>
    <name evidence="3" type="ORF">TrRE_jg12727</name>
</gene>
<feature type="transmembrane region" description="Helical" evidence="2">
    <location>
        <begin position="203"/>
        <end position="224"/>
    </location>
</feature>
<feature type="compositionally biased region" description="Polar residues" evidence="1">
    <location>
        <begin position="10"/>
        <end position="31"/>
    </location>
</feature>
<feature type="transmembrane region" description="Helical" evidence="2">
    <location>
        <begin position="168"/>
        <end position="191"/>
    </location>
</feature>
<evidence type="ECO:0000256" key="1">
    <source>
        <dbReference type="SAM" id="MobiDB-lite"/>
    </source>
</evidence>
<accession>A0A9W6ZXL0</accession>
<dbReference type="AlphaFoldDB" id="A0A9W6ZXL0"/>
<organism evidence="3 4">
    <name type="scientific">Triparma retinervis</name>
    <dbReference type="NCBI Taxonomy" id="2557542"/>
    <lineage>
        <taxon>Eukaryota</taxon>
        <taxon>Sar</taxon>
        <taxon>Stramenopiles</taxon>
        <taxon>Ochrophyta</taxon>
        <taxon>Bolidophyceae</taxon>
        <taxon>Parmales</taxon>
        <taxon>Triparmaceae</taxon>
        <taxon>Triparma</taxon>
    </lineage>
</organism>